<reference evidence="2" key="1">
    <citation type="submission" date="2021-05" db="EMBL/GenBank/DDBJ databases">
        <authorList>
            <person name="Alioto T."/>
            <person name="Alioto T."/>
            <person name="Gomez Garrido J."/>
        </authorList>
    </citation>
    <scope>NUCLEOTIDE SEQUENCE</scope>
</reference>
<evidence type="ECO:0000313" key="2">
    <source>
        <dbReference type="EMBL" id="CAG6496083.1"/>
    </source>
</evidence>
<feature type="transmembrane region" description="Helical" evidence="1">
    <location>
        <begin position="71"/>
        <end position="92"/>
    </location>
</feature>
<name>A0A8D8CN16_CULPI</name>
<feature type="transmembrane region" description="Helical" evidence="1">
    <location>
        <begin position="21"/>
        <end position="43"/>
    </location>
</feature>
<evidence type="ECO:0000256" key="1">
    <source>
        <dbReference type="SAM" id="Phobius"/>
    </source>
</evidence>
<keyword evidence="1" id="KW-0472">Membrane</keyword>
<accession>A0A8D8CN16</accession>
<dbReference type="AlphaFoldDB" id="A0A8D8CN16"/>
<proteinExistence type="predicted"/>
<sequence>MTVWHKIIVFENKKSASFSLIFTRCALFSFCLPFCLLSLTHYLSTFVPPLTVFVAAVKTYGPLLPQCCHPILYVSPLNVPVITANFRFFVLFRLSIGSPDIKTNQKKAR</sequence>
<keyword evidence="1" id="KW-1133">Transmembrane helix</keyword>
<dbReference type="EMBL" id="HBUE01130243">
    <property type="protein sequence ID" value="CAG6496083.1"/>
    <property type="molecule type" value="Transcribed_RNA"/>
</dbReference>
<protein>
    <submittedName>
        <fullName evidence="2">(northern house mosquito) hypothetical protein</fullName>
    </submittedName>
</protein>
<organism evidence="2">
    <name type="scientific">Culex pipiens</name>
    <name type="common">House mosquito</name>
    <dbReference type="NCBI Taxonomy" id="7175"/>
    <lineage>
        <taxon>Eukaryota</taxon>
        <taxon>Metazoa</taxon>
        <taxon>Ecdysozoa</taxon>
        <taxon>Arthropoda</taxon>
        <taxon>Hexapoda</taxon>
        <taxon>Insecta</taxon>
        <taxon>Pterygota</taxon>
        <taxon>Neoptera</taxon>
        <taxon>Endopterygota</taxon>
        <taxon>Diptera</taxon>
        <taxon>Nematocera</taxon>
        <taxon>Culicoidea</taxon>
        <taxon>Culicidae</taxon>
        <taxon>Culicinae</taxon>
        <taxon>Culicini</taxon>
        <taxon>Culex</taxon>
        <taxon>Culex</taxon>
    </lineage>
</organism>
<keyword evidence="1" id="KW-0812">Transmembrane</keyword>